<dbReference type="Proteomes" id="UP000078504">
    <property type="component" value="Unassembled WGS sequence"/>
</dbReference>
<comment type="caution">
    <text evidence="1">The sequence shown here is derived from an EMBL/GenBank/DDBJ whole genome shotgun (WGS) entry which is preliminary data.</text>
</comment>
<dbReference type="EMBL" id="LXEP01000003">
    <property type="protein sequence ID" value="OAT23916.1"/>
    <property type="molecule type" value="Genomic_DNA"/>
</dbReference>
<dbReference type="AlphaFoldDB" id="A0A1B7I652"/>
<name>A0A1B7I652_9ENTR</name>
<protein>
    <submittedName>
        <fullName evidence="1">Uncharacterized protein</fullName>
    </submittedName>
</protein>
<gene>
    <name evidence="1" type="ORF">M977_00206</name>
</gene>
<evidence type="ECO:0000313" key="1">
    <source>
        <dbReference type="EMBL" id="OAT23916.1"/>
    </source>
</evidence>
<accession>A0A1B7I652</accession>
<organism evidence="1 2">
    <name type="scientific">Buttiauxella gaviniae ATCC 51604</name>
    <dbReference type="NCBI Taxonomy" id="1354253"/>
    <lineage>
        <taxon>Bacteria</taxon>
        <taxon>Pseudomonadati</taxon>
        <taxon>Pseudomonadota</taxon>
        <taxon>Gammaproteobacteria</taxon>
        <taxon>Enterobacterales</taxon>
        <taxon>Enterobacteriaceae</taxon>
        <taxon>Buttiauxella</taxon>
    </lineage>
</organism>
<sequence>MNKKILASVFVTLNVAPWLALFSYPAKTGLELYCSVPFEIKIVKQQSITLQGTIKTHYYPDRTAISFISGGLVQTATQLSGEKHWRINRRAELNYHLAEGYLHSLTQQVHPAFGDNLPQPLAETYLFPTYKKQHRDYYQLARLDNNDVIVSMAGMPRLYCHSQ</sequence>
<reference evidence="1 2" key="1">
    <citation type="submission" date="2016-04" db="EMBL/GenBank/DDBJ databases">
        <title>ATOL: Assembling a taxonomically balanced genome-scale reconstruction of the evolutionary history of the Enterobacteriaceae.</title>
        <authorList>
            <person name="Plunkett G.III."/>
            <person name="Neeno-Eckwall E.C."/>
            <person name="Glasner J.D."/>
            <person name="Perna N.T."/>
        </authorList>
    </citation>
    <scope>NUCLEOTIDE SEQUENCE [LARGE SCALE GENOMIC DNA]</scope>
    <source>
        <strain evidence="1 2">ATCC 51604</strain>
    </source>
</reference>
<dbReference type="PATRIC" id="fig|1354253.4.peg.210"/>
<dbReference type="RefSeq" id="WP_064511688.1">
    <property type="nucleotide sequence ID" value="NZ_LXEP01000003.1"/>
</dbReference>
<proteinExistence type="predicted"/>
<evidence type="ECO:0000313" key="2">
    <source>
        <dbReference type="Proteomes" id="UP000078504"/>
    </source>
</evidence>